<keyword evidence="1" id="KW-0175">Coiled coil</keyword>
<reference evidence="4" key="1">
    <citation type="journal article" date="2017" name="Genome Biol.">
        <title>Comparative genomics reveals high biological diversity and specific adaptations in the industrially and medically important fungal genus Aspergillus.</title>
        <authorList>
            <person name="de Vries R.P."/>
            <person name="Riley R."/>
            <person name="Wiebenga A."/>
            <person name="Aguilar-Osorio G."/>
            <person name="Amillis S."/>
            <person name="Uchima C.A."/>
            <person name="Anderluh G."/>
            <person name="Asadollahi M."/>
            <person name="Askin M."/>
            <person name="Barry K."/>
            <person name="Battaglia E."/>
            <person name="Bayram O."/>
            <person name="Benocci T."/>
            <person name="Braus-Stromeyer S.A."/>
            <person name="Caldana C."/>
            <person name="Canovas D."/>
            <person name="Cerqueira G.C."/>
            <person name="Chen F."/>
            <person name="Chen W."/>
            <person name="Choi C."/>
            <person name="Clum A."/>
            <person name="Dos Santos R.A."/>
            <person name="Damasio A.R."/>
            <person name="Diallinas G."/>
            <person name="Emri T."/>
            <person name="Fekete E."/>
            <person name="Flipphi M."/>
            <person name="Freyberg S."/>
            <person name="Gallo A."/>
            <person name="Gournas C."/>
            <person name="Habgood R."/>
            <person name="Hainaut M."/>
            <person name="Harispe M.L."/>
            <person name="Henrissat B."/>
            <person name="Hilden K.S."/>
            <person name="Hope R."/>
            <person name="Hossain A."/>
            <person name="Karabika E."/>
            <person name="Karaffa L."/>
            <person name="Karanyi Z."/>
            <person name="Krasevec N."/>
            <person name="Kuo A."/>
            <person name="Kusch H."/>
            <person name="LaButti K."/>
            <person name="Lagendijk E.L."/>
            <person name="Lapidus A."/>
            <person name="Levasseur A."/>
            <person name="Lindquist E."/>
            <person name="Lipzen A."/>
            <person name="Logrieco A.F."/>
            <person name="MacCabe A."/>
            <person name="Maekelae M.R."/>
            <person name="Malavazi I."/>
            <person name="Melin P."/>
            <person name="Meyer V."/>
            <person name="Mielnichuk N."/>
            <person name="Miskei M."/>
            <person name="Molnar A.P."/>
            <person name="Mule G."/>
            <person name="Ngan C.Y."/>
            <person name="Orejas M."/>
            <person name="Orosz E."/>
            <person name="Ouedraogo J.P."/>
            <person name="Overkamp K.M."/>
            <person name="Park H.-S."/>
            <person name="Perrone G."/>
            <person name="Piumi F."/>
            <person name="Punt P.J."/>
            <person name="Ram A.F."/>
            <person name="Ramon A."/>
            <person name="Rauscher S."/>
            <person name="Record E."/>
            <person name="Riano-Pachon D.M."/>
            <person name="Robert V."/>
            <person name="Roehrig J."/>
            <person name="Ruller R."/>
            <person name="Salamov A."/>
            <person name="Salih N.S."/>
            <person name="Samson R.A."/>
            <person name="Sandor E."/>
            <person name="Sanguinetti M."/>
            <person name="Schuetze T."/>
            <person name="Sepcic K."/>
            <person name="Shelest E."/>
            <person name="Sherlock G."/>
            <person name="Sophianopoulou V."/>
            <person name="Squina F.M."/>
            <person name="Sun H."/>
            <person name="Susca A."/>
            <person name="Todd R.B."/>
            <person name="Tsang A."/>
            <person name="Unkles S.E."/>
            <person name="van de Wiele N."/>
            <person name="van Rossen-Uffink D."/>
            <person name="Oliveira J.V."/>
            <person name="Vesth T.C."/>
            <person name="Visser J."/>
            <person name="Yu J.-H."/>
            <person name="Zhou M."/>
            <person name="Andersen M.R."/>
            <person name="Archer D.B."/>
            <person name="Baker S.E."/>
            <person name="Benoit I."/>
            <person name="Brakhage A.A."/>
            <person name="Braus G.H."/>
            <person name="Fischer R."/>
            <person name="Frisvad J.C."/>
            <person name="Goldman G.H."/>
            <person name="Houbraken J."/>
            <person name="Oakley B."/>
            <person name="Pocsi I."/>
            <person name="Scazzocchio C."/>
            <person name="Seiboth B."/>
            <person name="vanKuyk P.A."/>
            <person name="Wortman J."/>
            <person name="Dyer P.S."/>
            <person name="Grigoriev I.V."/>
        </authorList>
    </citation>
    <scope>NUCLEOTIDE SEQUENCE [LARGE SCALE GENOMIC DNA]</scope>
    <source>
        <strain evidence="4">CBS 506.65</strain>
    </source>
</reference>
<accession>A0A1L9SH88</accession>
<dbReference type="GeneID" id="34613114"/>
<dbReference type="VEuPathDB" id="FungiDB:ASPZODRAFT_16385"/>
<dbReference type="RefSeq" id="XP_022581140.1">
    <property type="nucleotide sequence ID" value="XM_022726650.1"/>
</dbReference>
<feature type="region of interest" description="Disordered" evidence="2">
    <location>
        <begin position="164"/>
        <end position="211"/>
    </location>
</feature>
<dbReference type="AlphaFoldDB" id="A0A1L9SH88"/>
<evidence type="ECO:0000313" key="3">
    <source>
        <dbReference type="EMBL" id="OJJ46630.1"/>
    </source>
</evidence>
<protein>
    <submittedName>
        <fullName evidence="3">Uncharacterized protein</fullName>
    </submittedName>
</protein>
<dbReference type="Proteomes" id="UP000184188">
    <property type="component" value="Unassembled WGS sequence"/>
</dbReference>
<gene>
    <name evidence="3" type="ORF">ASPZODRAFT_16385</name>
</gene>
<feature type="compositionally biased region" description="Polar residues" evidence="2">
    <location>
        <begin position="19"/>
        <end position="42"/>
    </location>
</feature>
<feature type="region of interest" description="Disordered" evidence="2">
    <location>
        <begin position="1"/>
        <end position="77"/>
    </location>
</feature>
<name>A0A1L9SH88_9EURO</name>
<evidence type="ECO:0000256" key="1">
    <source>
        <dbReference type="SAM" id="Coils"/>
    </source>
</evidence>
<evidence type="ECO:0000313" key="4">
    <source>
        <dbReference type="Proteomes" id="UP000184188"/>
    </source>
</evidence>
<dbReference type="PANTHER" id="PTHR39610:SF1">
    <property type="match status" value="1"/>
</dbReference>
<feature type="coiled-coil region" evidence="1">
    <location>
        <begin position="254"/>
        <end position="288"/>
    </location>
</feature>
<feature type="region of interest" description="Disordered" evidence="2">
    <location>
        <begin position="224"/>
        <end position="247"/>
    </location>
</feature>
<organism evidence="3 4">
    <name type="scientific">Penicilliopsis zonata CBS 506.65</name>
    <dbReference type="NCBI Taxonomy" id="1073090"/>
    <lineage>
        <taxon>Eukaryota</taxon>
        <taxon>Fungi</taxon>
        <taxon>Dikarya</taxon>
        <taxon>Ascomycota</taxon>
        <taxon>Pezizomycotina</taxon>
        <taxon>Eurotiomycetes</taxon>
        <taxon>Eurotiomycetidae</taxon>
        <taxon>Eurotiales</taxon>
        <taxon>Aspergillaceae</taxon>
        <taxon>Penicilliopsis</taxon>
    </lineage>
</organism>
<evidence type="ECO:0000256" key="2">
    <source>
        <dbReference type="SAM" id="MobiDB-lite"/>
    </source>
</evidence>
<dbReference type="OrthoDB" id="4526870at2759"/>
<feature type="compositionally biased region" description="Polar residues" evidence="2">
    <location>
        <begin position="188"/>
        <end position="211"/>
    </location>
</feature>
<dbReference type="PANTHER" id="PTHR39610">
    <property type="entry name" value="BZIP DOMAIN-CONTAINING PROTEIN-RELATED"/>
    <property type="match status" value="1"/>
</dbReference>
<keyword evidence="4" id="KW-1185">Reference proteome</keyword>
<dbReference type="EMBL" id="KV878342">
    <property type="protein sequence ID" value="OJJ46630.1"/>
    <property type="molecule type" value="Genomic_DNA"/>
</dbReference>
<sequence length="304" mass="32579">MAPDTNSVPPSPQPQPPSGMTSGRTSDAPSSPSSRGPSQTMATPMVSHGPTAHATATPIVVDHGNGGTGQGPLRHPKPLTAADLHLMLEKEQESMVNRLSRELSLLRQQTASVASTASSTSTTFNESLEPLHSPYINSSMHPTASRRHRSSSNLSSYIPAVQGSRAGGMAAGSRPATDLGRSCRSREPSITSPRPSENSLSPLLMQPTSQPYQGDYLAHITSNHHAPASSQRYLPPQQGFSGQQAGTMSRLEEIVHQRGELDAVKRENEALRRRVRELELTLKKHRELELAKTAEVSLAEASQA</sequence>
<proteinExistence type="predicted"/>